<dbReference type="InterPro" id="IPR004732">
    <property type="entry name" value="Transaldolase_2"/>
</dbReference>
<dbReference type="GO" id="GO:0006098">
    <property type="term" value="P:pentose-phosphate shunt"/>
    <property type="evidence" value="ECO:0007669"/>
    <property type="project" value="UniProtKB-UniRule"/>
</dbReference>
<dbReference type="SUPFAM" id="SSF51569">
    <property type="entry name" value="Aldolase"/>
    <property type="match status" value="1"/>
</dbReference>
<keyword evidence="6 10" id="KW-0963">Cytoplasm</keyword>
<comment type="subcellular location">
    <subcellularLocation>
        <location evidence="2 10">Cytoplasm</location>
    </subcellularLocation>
</comment>
<keyword evidence="9 10" id="KW-0704">Schiff base</keyword>
<comment type="catalytic activity">
    <reaction evidence="10">
        <text>D-sedoheptulose 7-phosphate + D-glyceraldehyde 3-phosphate = D-erythrose 4-phosphate + beta-D-fructose 6-phosphate</text>
        <dbReference type="Rhea" id="RHEA:17053"/>
        <dbReference type="ChEBI" id="CHEBI:16897"/>
        <dbReference type="ChEBI" id="CHEBI:57483"/>
        <dbReference type="ChEBI" id="CHEBI:57634"/>
        <dbReference type="ChEBI" id="CHEBI:59776"/>
        <dbReference type="EC" id="2.2.1.2"/>
    </reaction>
</comment>
<dbReference type="InterPro" id="IPR013785">
    <property type="entry name" value="Aldolase_TIM"/>
</dbReference>
<comment type="pathway">
    <text evidence="3 10">Carbohydrate degradation; pentose phosphate pathway; D-glyceraldehyde 3-phosphate and beta-D-fructose 6-phosphate from D-ribose 5-phosphate and D-xylulose 5-phosphate (non-oxidative stage): step 2/3.</text>
</comment>
<keyword evidence="7 10" id="KW-0808">Transferase</keyword>
<comment type="function">
    <text evidence="1 10">Transaldolase is important for the balance of metabolites in the pentose-phosphate pathway.</text>
</comment>
<dbReference type="PANTHER" id="PTHR10683:SF31">
    <property type="entry name" value="TRANSALDOLASE"/>
    <property type="match status" value="1"/>
</dbReference>
<dbReference type="InterPro" id="IPR001585">
    <property type="entry name" value="TAL/FSA"/>
</dbReference>
<evidence type="ECO:0000256" key="3">
    <source>
        <dbReference type="ARBA" id="ARBA00004857"/>
    </source>
</evidence>
<dbReference type="CDD" id="cd00955">
    <property type="entry name" value="Transaldolase_like"/>
    <property type="match status" value="1"/>
</dbReference>
<dbReference type="Gene3D" id="3.20.20.70">
    <property type="entry name" value="Aldolase class I"/>
    <property type="match status" value="1"/>
</dbReference>
<name>A0A455T7G2_9CHLR</name>
<dbReference type="GO" id="GO:0005975">
    <property type="term" value="P:carbohydrate metabolic process"/>
    <property type="evidence" value="ECO:0007669"/>
    <property type="project" value="InterPro"/>
</dbReference>
<evidence type="ECO:0000256" key="2">
    <source>
        <dbReference type="ARBA" id="ARBA00004496"/>
    </source>
</evidence>
<dbReference type="PIRSF" id="PIRSF036915">
    <property type="entry name" value="Trnald_Bac_Plnt"/>
    <property type="match status" value="1"/>
</dbReference>
<organism evidence="11">
    <name type="scientific">Thermogemmatispora argillosa</name>
    <dbReference type="NCBI Taxonomy" id="2045280"/>
    <lineage>
        <taxon>Bacteria</taxon>
        <taxon>Bacillati</taxon>
        <taxon>Chloroflexota</taxon>
        <taxon>Ktedonobacteria</taxon>
        <taxon>Thermogemmatisporales</taxon>
        <taxon>Thermogemmatisporaceae</taxon>
        <taxon>Thermogemmatispora</taxon>
    </lineage>
</organism>
<evidence type="ECO:0000256" key="10">
    <source>
        <dbReference type="HAMAP-Rule" id="MF_00493"/>
    </source>
</evidence>
<evidence type="ECO:0000256" key="1">
    <source>
        <dbReference type="ARBA" id="ARBA00003518"/>
    </source>
</evidence>
<dbReference type="EMBL" id="AP019377">
    <property type="protein sequence ID" value="BBH94994.1"/>
    <property type="molecule type" value="Genomic_DNA"/>
</dbReference>
<dbReference type="GO" id="GO:0005737">
    <property type="term" value="C:cytoplasm"/>
    <property type="evidence" value="ECO:0007669"/>
    <property type="project" value="UniProtKB-SubCell"/>
</dbReference>
<dbReference type="EC" id="2.2.1.2" evidence="5 10"/>
<accession>A0A455T7G2</accession>
<evidence type="ECO:0000313" key="11">
    <source>
        <dbReference type="EMBL" id="BBH94994.1"/>
    </source>
</evidence>
<feature type="active site" description="Schiff-base intermediate with substrate" evidence="10">
    <location>
        <position position="140"/>
    </location>
</feature>
<dbReference type="NCBIfam" id="NF002881">
    <property type="entry name" value="PRK03343.1"/>
    <property type="match status" value="1"/>
</dbReference>
<dbReference type="AlphaFoldDB" id="A0A455T7G2"/>
<evidence type="ECO:0000256" key="6">
    <source>
        <dbReference type="ARBA" id="ARBA00022490"/>
    </source>
</evidence>
<evidence type="ECO:0000256" key="8">
    <source>
        <dbReference type="ARBA" id="ARBA00023126"/>
    </source>
</evidence>
<evidence type="ECO:0000256" key="4">
    <source>
        <dbReference type="ARBA" id="ARBA00008426"/>
    </source>
</evidence>
<evidence type="ECO:0000256" key="7">
    <source>
        <dbReference type="ARBA" id="ARBA00022679"/>
    </source>
</evidence>
<sequence length="381" mass="42819">MANPLLQLKDYGQSVWYDNIDRAQLESGEFKRLLEQDGITGVTANPTIFDKAISSGHAYDAQIEELIRQGKGVEEIYDALVVRDVQTVADLLRPIYERSAGVDGYVSLEVSPDLAHDTEGTLAAVRHYWQLVNRPNLMIKIPATPEGLPAIQQALTEGYNINITLIFSIQTYRQVAEAYLTALENRNAEGQDIGNIASVASFFVSRVDTLVDKLLDEKIKATSDPAEQARLRSLQGKAAIANARLVYQEFKRIFSSPRFAALRQLGAHVQRPLWASTSTKNPAYRDVLYAEELIGPDTVDTMPYETIEKFRDHGRVRYSIEDDLDGARALFKELEQLGISYEAVTQQLLDEGVQKFADSYHQLLNSIRARQQALKERQVSR</sequence>
<proteinExistence type="inferred from homology"/>
<evidence type="ECO:0000256" key="5">
    <source>
        <dbReference type="ARBA" id="ARBA00013151"/>
    </source>
</evidence>
<dbReference type="HAMAP" id="MF_00493">
    <property type="entry name" value="Transaldolase_2"/>
    <property type="match status" value="1"/>
</dbReference>
<dbReference type="NCBIfam" id="TIGR00876">
    <property type="entry name" value="tal_mycobact"/>
    <property type="match status" value="1"/>
</dbReference>
<evidence type="ECO:0000256" key="9">
    <source>
        <dbReference type="ARBA" id="ARBA00023270"/>
    </source>
</evidence>
<dbReference type="Pfam" id="PF00923">
    <property type="entry name" value="TAL_FSA"/>
    <property type="match status" value="1"/>
</dbReference>
<gene>
    <name evidence="10" type="primary">tal</name>
    <name evidence="11" type="ORF">KTA_31930</name>
</gene>
<comment type="similarity">
    <text evidence="4 10">Belongs to the transaldolase family. Type 2 subfamily.</text>
</comment>
<reference evidence="11" key="1">
    <citation type="submission" date="2018-12" db="EMBL/GenBank/DDBJ databases">
        <title>Novel natural products biosynthetic potential of the class Ktedonobacteria.</title>
        <authorList>
            <person name="Zheng Y."/>
            <person name="Saitou A."/>
            <person name="Wang C.M."/>
            <person name="Toyoda A."/>
            <person name="Minakuchi Y."/>
            <person name="Sekiguchi Y."/>
            <person name="Ueda K."/>
            <person name="Takano H."/>
            <person name="Sakai Y."/>
            <person name="Yokota A."/>
            <person name="Yabe S."/>
        </authorList>
    </citation>
    <scope>NUCLEOTIDE SEQUENCE</scope>
    <source>
        <strain evidence="11">A3-2</strain>
    </source>
</reference>
<keyword evidence="8 10" id="KW-0570">Pentose shunt</keyword>
<dbReference type="GO" id="GO:0004801">
    <property type="term" value="F:transaldolase activity"/>
    <property type="evidence" value="ECO:0007669"/>
    <property type="project" value="UniProtKB-UniRule"/>
</dbReference>
<dbReference type="UniPathway" id="UPA00115">
    <property type="reaction ID" value="UER00414"/>
</dbReference>
<protein>
    <recommendedName>
        <fullName evidence="5 10">Transaldolase</fullName>
        <ecNumber evidence="5 10">2.2.1.2</ecNumber>
    </recommendedName>
</protein>
<dbReference type="PANTHER" id="PTHR10683">
    <property type="entry name" value="TRANSALDOLASE"/>
    <property type="match status" value="1"/>
</dbReference>